<dbReference type="PANTHER" id="PTHR43321">
    <property type="entry name" value="GLUTAMATE DECARBOXYLASE"/>
    <property type="match status" value="1"/>
</dbReference>
<dbReference type="InterPro" id="IPR015424">
    <property type="entry name" value="PyrdxlP-dep_Trfase"/>
</dbReference>
<dbReference type="Pfam" id="PF00282">
    <property type="entry name" value="Pyridoxal_deC"/>
    <property type="match status" value="1"/>
</dbReference>
<evidence type="ECO:0000256" key="7">
    <source>
        <dbReference type="PIRSR" id="PIRSR602129-50"/>
    </source>
</evidence>
<reference evidence="9 10" key="1">
    <citation type="submission" date="2019-09" db="EMBL/GenBank/DDBJ databases">
        <authorList>
            <person name="Cremers G."/>
        </authorList>
    </citation>
    <scope>NUCLEOTIDE SEQUENCE [LARGE SCALE GENOMIC DNA]</scope>
    <source>
        <strain evidence="9">3B</strain>
    </source>
</reference>
<accession>A0A564FQE3</accession>
<evidence type="ECO:0000256" key="4">
    <source>
        <dbReference type="ARBA" id="ARBA00022898"/>
    </source>
</evidence>
<keyword evidence="5 8" id="KW-0456">Lyase</keyword>
<dbReference type="GO" id="GO:0005829">
    <property type="term" value="C:cytosol"/>
    <property type="evidence" value="ECO:0007669"/>
    <property type="project" value="TreeGrafter"/>
</dbReference>
<dbReference type="SUPFAM" id="SSF53383">
    <property type="entry name" value="PLP-dependent transferases"/>
    <property type="match status" value="1"/>
</dbReference>
<organism evidence="9 10">
    <name type="scientific">Methylacidimicrobium cyclopophantes</name>
    <dbReference type="NCBI Taxonomy" id="1041766"/>
    <lineage>
        <taxon>Bacteria</taxon>
        <taxon>Pseudomonadati</taxon>
        <taxon>Verrucomicrobiota</taxon>
        <taxon>Methylacidimicrobium</taxon>
    </lineage>
</organism>
<name>A0A564FQE3_9BACT</name>
<dbReference type="GO" id="GO:0004351">
    <property type="term" value="F:glutamate decarboxylase activity"/>
    <property type="evidence" value="ECO:0007669"/>
    <property type="project" value="UniProtKB-EC"/>
</dbReference>
<evidence type="ECO:0000256" key="2">
    <source>
        <dbReference type="ARBA" id="ARBA00009533"/>
    </source>
</evidence>
<comment type="similarity">
    <text evidence="2 8">Belongs to the group II decarboxylase family.</text>
</comment>
<evidence type="ECO:0000313" key="10">
    <source>
        <dbReference type="Proteomes" id="UP000381693"/>
    </source>
</evidence>
<dbReference type="EMBL" id="CABFUZ020000244">
    <property type="protein sequence ID" value="VVM08298.1"/>
    <property type="molecule type" value="Genomic_DNA"/>
</dbReference>
<dbReference type="InterPro" id="IPR010107">
    <property type="entry name" value="Glutamate_decarboxylase"/>
</dbReference>
<dbReference type="Gene3D" id="3.40.640.10">
    <property type="entry name" value="Type I PLP-dependent aspartate aminotransferase-like (Major domain)"/>
    <property type="match status" value="1"/>
</dbReference>
<evidence type="ECO:0000256" key="3">
    <source>
        <dbReference type="ARBA" id="ARBA00012421"/>
    </source>
</evidence>
<dbReference type="InterPro" id="IPR002129">
    <property type="entry name" value="PyrdxlP-dep_de-COase"/>
</dbReference>
<evidence type="ECO:0000256" key="5">
    <source>
        <dbReference type="ARBA" id="ARBA00023239"/>
    </source>
</evidence>
<gene>
    <name evidence="9" type="primary">E4.1.1.15</name>
    <name evidence="9" type="synonym">GAD</name>
    <name evidence="9" type="synonym">gadA</name>
    <name evidence="9" type="synonym">gadB</name>
    <name evidence="9" type="ORF">MAMC_02041</name>
</gene>
<evidence type="ECO:0000256" key="8">
    <source>
        <dbReference type="RuleBase" id="RU000382"/>
    </source>
</evidence>
<dbReference type="InterPro" id="IPR015421">
    <property type="entry name" value="PyrdxlP-dep_Trfase_major"/>
</dbReference>
<dbReference type="Proteomes" id="UP000381693">
    <property type="component" value="Unassembled WGS sequence"/>
</dbReference>
<dbReference type="EMBL" id="CABFUZ020000244">
    <property type="protein sequence ID" value="VVM08299.1"/>
    <property type="molecule type" value="Genomic_DNA"/>
</dbReference>
<dbReference type="PANTHER" id="PTHR43321:SF3">
    <property type="entry name" value="GLUTAMATE DECARBOXYLASE"/>
    <property type="match status" value="1"/>
</dbReference>
<protein>
    <recommendedName>
        <fullName evidence="3">glutamate decarboxylase</fullName>
        <ecNumber evidence="3">4.1.1.15</ecNumber>
    </recommendedName>
</protein>
<dbReference type="GO" id="GO:0006538">
    <property type="term" value="P:L-glutamate catabolic process"/>
    <property type="evidence" value="ECO:0007669"/>
    <property type="project" value="TreeGrafter"/>
</dbReference>
<evidence type="ECO:0000256" key="6">
    <source>
        <dbReference type="ARBA" id="ARBA00048868"/>
    </source>
</evidence>
<feature type="non-terminal residue" evidence="9">
    <location>
        <position position="193"/>
    </location>
</feature>
<keyword evidence="10" id="KW-1185">Reference proteome</keyword>
<evidence type="ECO:0000313" key="9">
    <source>
        <dbReference type="EMBL" id="VVM08298.1"/>
    </source>
</evidence>
<keyword evidence="4 7" id="KW-0663">Pyridoxal phosphate</keyword>
<evidence type="ECO:0000256" key="1">
    <source>
        <dbReference type="ARBA" id="ARBA00001933"/>
    </source>
</evidence>
<comment type="cofactor">
    <cofactor evidence="1 7 8">
        <name>pyridoxal 5'-phosphate</name>
        <dbReference type="ChEBI" id="CHEBI:597326"/>
    </cofactor>
</comment>
<sequence length="193" mass="21321">LAAGLPAERPNLVLGTNVQVVWEKFCRYFEVEPRWIPVTPGCYVTTPAGVSTYVDENSIGVVGILGTTLTGEYEPIEAIHDELVRWKEAKGWEVPLHVDAASGGFIAPFLEPHLRWDFRLPLVQSINVSGHKYGFVYPGVGWVLWRSQDAVPEELIFRVNYLGGEMPTFGLNFSRSARRSSANTTTSCGLAAP</sequence>
<dbReference type="AlphaFoldDB" id="A0A564FQE3"/>
<comment type="catalytic activity">
    <reaction evidence="6">
        <text>L-glutamate + H(+) = 4-aminobutanoate + CO2</text>
        <dbReference type="Rhea" id="RHEA:17785"/>
        <dbReference type="ChEBI" id="CHEBI:15378"/>
        <dbReference type="ChEBI" id="CHEBI:16526"/>
        <dbReference type="ChEBI" id="CHEBI:29985"/>
        <dbReference type="ChEBI" id="CHEBI:59888"/>
        <dbReference type="EC" id="4.1.1.15"/>
    </reaction>
</comment>
<proteinExistence type="inferred from homology"/>
<feature type="modified residue" description="N6-(pyridoxal phosphate)lysine" evidence="7">
    <location>
        <position position="132"/>
    </location>
</feature>
<dbReference type="EC" id="4.1.1.15" evidence="3"/>
<dbReference type="GO" id="GO:0030170">
    <property type="term" value="F:pyridoxal phosphate binding"/>
    <property type="evidence" value="ECO:0007669"/>
    <property type="project" value="InterPro"/>
</dbReference>
<feature type="non-terminal residue" evidence="9">
    <location>
        <position position="1"/>
    </location>
</feature>